<name>A0A1V9G5S0_9BACT</name>
<evidence type="ECO:0008006" key="4">
    <source>
        <dbReference type="Google" id="ProtNLM"/>
    </source>
</evidence>
<comment type="caution">
    <text evidence="2">The sequence shown here is derived from an EMBL/GenBank/DDBJ whole genome shotgun (WGS) entry which is preliminary data.</text>
</comment>
<evidence type="ECO:0000313" key="2">
    <source>
        <dbReference type="EMBL" id="OQP65989.1"/>
    </source>
</evidence>
<keyword evidence="3" id="KW-1185">Reference proteome</keyword>
<reference evidence="2 3" key="1">
    <citation type="submission" date="2016-03" db="EMBL/GenBank/DDBJ databases">
        <title>Niastella vici sp. nov., isolated from farmland soil.</title>
        <authorList>
            <person name="Chen L."/>
            <person name="Wang D."/>
            <person name="Yang S."/>
            <person name="Wang G."/>
        </authorList>
    </citation>
    <scope>NUCLEOTIDE SEQUENCE [LARGE SCALE GENOMIC DNA]</scope>
    <source>
        <strain evidence="2 3">DJ57</strain>
    </source>
</reference>
<evidence type="ECO:0000256" key="1">
    <source>
        <dbReference type="SAM" id="Phobius"/>
    </source>
</evidence>
<dbReference type="GO" id="GO:0055085">
    <property type="term" value="P:transmembrane transport"/>
    <property type="evidence" value="ECO:0007669"/>
    <property type="project" value="InterPro"/>
</dbReference>
<dbReference type="STRING" id="1703345.A3860_15485"/>
<dbReference type="OrthoDB" id="119761at2"/>
<keyword evidence="1" id="KW-0812">Transmembrane</keyword>
<accession>A0A1V9G5S0</accession>
<dbReference type="EMBL" id="LVYD01000013">
    <property type="protein sequence ID" value="OQP65989.1"/>
    <property type="molecule type" value="Genomic_DNA"/>
</dbReference>
<keyword evidence="1" id="KW-1133">Transmembrane helix</keyword>
<dbReference type="InterPro" id="IPR007251">
    <property type="entry name" value="Iron_permease_Fet4"/>
</dbReference>
<feature type="transmembrane region" description="Helical" evidence="1">
    <location>
        <begin position="55"/>
        <end position="72"/>
    </location>
</feature>
<organism evidence="2 3">
    <name type="scientific">Niastella vici</name>
    <dbReference type="NCBI Taxonomy" id="1703345"/>
    <lineage>
        <taxon>Bacteria</taxon>
        <taxon>Pseudomonadati</taxon>
        <taxon>Bacteroidota</taxon>
        <taxon>Chitinophagia</taxon>
        <taxon>Chitinophagales</taxon>
        <taxon>Chitinophagaceae</taxon>
        <taxon>Niastella</taxon>
    </lineage>
</organism>
<protein>
    <recommendedName>
        <fullName evidence="4">Low affinity iron permease family protein</fullName>
    </recommendedName>
</protein>
<dbReference type="Proteomes" id="UP000192796">
    <property type="component" value="Unassembled WGS sequence"/>
</dbReference>
<dbReference type="RefSeq" id="WP_081145833.1">
    <property type="nucleotide sequence ID" value="NZ_LVYD01000013.1"/>
</dbReference>
<proteinExistence type="predicted"/>
<sequence length="154" mass="17434">MRPKTKNRLSLLFQKMSNKVTKATGSPLAFIIAAAIIIVWGITGPIFGFSDTWQLVINTGTTIITFLMVFIIQQSQNKETTAIQLKLNELIASHERASNRLIVVEDLTEEELDRIRKFYVKLSELAEKENDVNSSHSLNEAENLHLLKKKHKTG</sequence>
<feature type="transmembrane region" description="Helical" evidence="1">
    <location>
        <begin position="20"/>
        <end position="43"/>
    </location>
</feature>
<evidence type="ECO:0000313" key="3">
    <source>
        <dbReference type="Proteomes" id="UP000192796"/>
    </source>
</evidence>
<dbReference type="AlphaFoldDB" id="A0A1V9G5S0"/>
<dbReference type="Pfam" id="PF04120">
    <property type="entry name" value="Iron_permease"/>
    <property type="match status" value="1"/>
</dbReference>
<gene>
    <name evidence="2" type="ORF">A3860_15485</name>
</gene>
<keyword evidence="1" id="KW-0472">Membrane</keyword>